<feature type="domain" description="Integrase catalytic" evidence="1">
    <location>
        <begin position="33"/>
        <end position="65"/>
    </location>
</feature>
<dbReference type="EMBL" id="WSFA01000086">
    <property type="protein sequence ID" value="NDL41426.1"/>
    <property type="molecule type" value="Genomic_DNA"/>
</dbReference>
<gene>
    <name evidence="2" type="ORF">GPY51_22445</name>
</gene>
<comment type="caution">
    <text evidence="2">The sequence shown here is derived from an EMBL/GenBank/DDBJ whole genome shotgun (WGS) entry which is preliminary data.</text>
</comment>
<proteinExistence type="predicted"/>
<protein>
    <submittedName>
        <fullName evidence="2">Transposase</fullName>
    </submittedName>
</protein>
<sequence length="68" mass="7968">MCDTRIGCDKDRPRGLILPCRTPEQWAYHNSAELRITQLGKLTQNKFIESFNSHFRDKCLNSMILKDL</sequence>
<accession>A0A6L9JUW2</accession>
<dbReference type="Pfam" id="PF13683">
    <property type="entry name" value="rve_3"/>
    <property type="match status" value="1"/>
</dbReference>
<evidence type="ECO:0000313" key="3">
    <source>
        <dbReference type="Proteomes" id="UP000479300"/>
    </source>
</evidence>
<evidence type="ECO:0000313" key="2">
    <source>
        <dbReference type="EMBL" id="NDL41426.1"/>
    </source>
</evidence>
<name>A0A6L9JUW2_PHOLM</name>
<dbReference type="AlphaFoldDB" id="A0A6L9JUW2"/>
<dbReference type="GO" id="GO:0015074">
    <property type="term" value="P:DNA integration"/>
    <property type="evidence" value="ECO:0007669"/>
    <property type="project" value="InterPro"/>
</dbReference>
<dbReference type="RefSeq" id="WP_109791951.1">
    <property type="nucleotide sequence ID" value="NZ_CAWMTZ010000057.1"/>
</dbReference>
<reference evidence="2 3" key="1">
    <citation type="submission" date="2019-12" db="EMBL/GenBank/DDBJ databases">
        <title>Engineering Photorhabdus to improve their lethality against agricultural pests.</title>
        <authorList>
            <person name="Machado R.A.R."/>
        </authorList>
    </citation>
    <scope>NUCLEOTIDE SEQUENCE [LARGE SCALE GENOMIC DNA]</scope>
    <source>
        <strain evidence="2 3">EN01</strain>
    </source>
</reference>
<dbReference type="Proteomes" id="UP000479300">
    <property type="component" value="Unassembled WGS sequence"/>
</dbReference>
<evidence type="ECO:0000259" key="1">
    <source>
        <dbReference type="Pfam" id="PF13683"/>
    </source>
</evidence>
<organism evidence="2 3">
    <name type="scientific">Photorhabdus laumondii subsp. laumondii</name>
    <name type="common">Photorhabdus luminescens subsp. laumondii</name>
    <dbReference type="NCBI Taxonomy" id="141679"/>
    <lineage>
        <taxon>Bacteria</taxon>
        <taxon>Pseudomonadati</taxon>
        <taxon>Pseudomonadota</taxon>
        <taxon>Gammaproteobacteria</taxon>
        <taxon>Enterobacterales</taxon>
        <taxon>Morganellaceae</taxon>
        <taxon>Photorhabdus</taxon>
    </lineage>
</organism>
<dbReference type="InterPro" id="IPR001584">
    <property type="entry name" value="Integrase_cat-core"/>
</dbReference>
<dbReference type="GeneID" id="48847328"/>